<dbReference type="CDD" id="cd06261">
    <property type="entry name" value="TM_PBP2"/>
    <property type="match status" value="1"/>
</dbReference>
<feature type="transmembrane region" description="Helical" evidence="7">
    <location>
        <begin position="300"/>
        <end position="323"/>
    </location>
</feature>
<organism evidence="10 11">
    <name type="scientific">Caballeronia udeis</name>
    <dbReference type="NCBI Taxonomy" id="1232866"/>
    <lineage>
        <taxon>Bacteria</taxon>
        <taxon>Pseudomonadati</taxon>
        <taxon>Pseudomonadota</taxon>
        <taxon>Betaproteobacteria</taxon>
        <taxon>Burkholderiales</taxon>
        <taxon>Burkholderiaceae</taxon>
        <taxon>Caballeronia</taxon>
    </lineage>
</organism>
<evidence type="ECO:0000259" key="9">
    <source>
        <dbReference type="PROSITE" id="PS50928"/>
    </source>
</evidence>
<dbReference type="PANTHER" id="PTHR30193:SF42">
    <property type="entry name" value="ABC TRANSPORTER PERMEASE PROTEIN"/>
    <property type="match status" value="1"/>
</dbReference>
<evidence type="ECO:0000256" key="1">
    <source>
        <dbReference type="ARBA" id="ARBA00004651"/>
    </source>
</evidence>
<proteinExistence type="inferred from homology"/>
<dbReference type="PANTHER" id="PTHR30193">
    <property type="entry name" value="ABC TRANSPORTER PERMEASE PROTEIN"/>
    <property type="match status" value="1"/>
</dbReference>
<evidence type="ECO:0000256" key="2">
    <source>
        <dbReference type="ARBA" id="ARBA00022448"/>
    </source>
</evidence>
<comment type="similarity">
    <text evidence="7">Belongs to the binding-protein-dependent transport system permease family.</text>
</comment>
<feature type="transmembrane region" description="Helical" evidence="7">
    <location>
        <begin position="240"/>
        <end position="263"/>
    </location>
</feature>
<dbReference type="EMBL" id="FCOK02000046">
    <property type="protein sequence ID" value="SAL53844.1"/>
    <property type="molecule type" value="Genomic_DNA"/>
</dbReference>
<evidence type="ECO:0000256" key="5">
    <source>
        <dbReference type="ARBA" id="ARBA00022989"/>
    </source>
</evidence>
<evidence type="ECO:0000256" key="4">
    <source>
        <dbReference type="ARBA" id="ARBA00022692"/>
    </source>
</evidence>
<feature type="transmembrane region" description="Helical" evidence="7">
    <location>
        <begin position="194"/>
        <end position="219"/>
    </location>
</feature>
<keyword evidence="6 7" id="KW-0472">Membrane</keyword>
<keyword evidence="5 7" id="KW-1133">Transmembrane helix</keyword>
<feature type="region of interest" description="Disordered" evidence="8">
    <location>
        <begin position="1"/>
        <end position="30"/>
    </location>
</feature>
<dbReference type="Proteomes" id="UP000054683">
    <property type="component" value="Unassembled WGS sequence"/>
</dbReference>
<evidence type="ECO:0000256" key="3">
    <source>
        <dbReference type="ARBA" id="ARBA00022475"/>
    </source>
</evidence>
<evidence type="ECO:0000256" key="6">
    <source>
        <dbReference type="ARBA" id="ARBA00023136"/>
    </source>
</evidence>
<sequence length="333" mass="37110">MNSSRSRLPQVSNSPTDTGGANENAQMGPIKWSTADGTKRRLGDWCHVHLPKFVIAPSLAITLFVVYGFMLWTGWISFTTSRVMPNNEWAGLDQYVRVWRNPLWHIAVSNIFVFAGLFISFSIVIGLILAVLLDQRIRFEGVLRTIYLYPMALSFIVTGTAWKWILNPGLGLEHLVQSYGFPNFHFNWLVDPNYAIYTVVIAGVWQSSGFVMAMFLAGLRGIDEEIIKAARLDGAPMWRVYVRVILPMLAPTFMTAIVILMHLSVKSFDLVVALTSGGPANSTQLPATFMYTQTFSRNNLGVGAASAVMIFMTVAAVIVPYLYSELRRSGNAR</sequence>
<name>A0A158IBC4_9BURK</name>
<feature type="compositionally biased region" description="Polar residues" evidence="8">
    <location>
        <begin position="1"/>
        <end position="25"/>
    </location>
</feature>
<gene>
    <name evidence="10" type="ORF">AWB69_05697</name>
</gene>
<comment type="subcellular location">
    <subcellularLocation>
        <location evidence="1 7">Cell membrane</location>
        <topology evidence="1 7">Multi-pass membrane protein</topology>
    </subcellularLocation>
</comment>
<feature type="transmembrane region" description="Helical" evidence="7">
    <location>
        <begin position="59"/>
        <end position="78"/>
    </location>
</feature>
<evidence type="ECO:0000313" key="10">
    <source>
        <dbReference type="EMBL" id="SAL53844.1"/>
    </source>
</evidence>
<evidence type="ECO:0000256" key="7">
    <source>
        <dbReference type="RuleBase" id="RU363032"/>
    </source>
</evidence>
<keyword evidence="2 7" id="KW-0813">Transport</keyword>
<dbReference type="Gene3D" id="1.10.3720.10">
    <property type="entry name" value="MetI-like"/>
    <property type="match status" value="1"/>
</dbReference>
<keyword evidence="4 7" id="KW-0812">Transmembrane</keyword>
<dbReference type="GO" id="GO:0005886">
    <property type="term" value="C:plasma membrane"/>
    <property type="evidence" value="ECO:0007669"/>
    <property type="project" value="UniProtKB-SubCell"/>
</dbReference>
<dbReference type="SUPFAM" id="SSF161098">
    <property type="entry name" value="MetI-like"/>
    <property type="match status" value="1"/>
</dbReference>
<feature type="domain" description="ABC transmembrane type-1" evidence="9">
    <location>
        <begin position="108"/>
        <end position="323"/>
    </location>
</feature>
<reference evidence="10 11" key="1">
    <citation type="submission" date="2016-01" db="EMBL/GenBank/DDBJ databases">
        <authorList>
            <person name="Oliw E.H."/>
        </authorList>
    </citation>
    <scope>NUCLEOTIDE SEQUENCE [LARGE SCALE GENOMIC DNA]</scope>
    <source>
        <strain evidence="10">LMG 27134</strain>
    </source>
</reference>
<dbReference type="PROSITE" id="PS50928">
    <property type="entry name" value="ABC_TM1"/>
    <property type="match status" value="1"/>
</dbReference>
<feature type="transmembrane region" description="Helical" evidence="7">
    <location>
        <begin position="111"/>
        <end position="133"/>
    </location>
</feature>
<dbReference type="AlphaFoldDB" id="A0A158IBC4"/>
<protein>
    <submittedName>
        <fullName evidence="10">ABC transporter membrane permease</fullName>
    </submittedName>
</protein>
<keyword evidence="3" id="KW-1003">Cell membrane</keyword>
<dbReference type="Pfam" id="PF00528">
    <property type="entry name" value="BPD_transp_1"/>
    <property type="match status" value="1"/>
</dbReference>
<dbReference type="GO" id="GO:0055085">
    <property type="term" value="P:transmembrane transport"/>
    <property type="evidence" value="ECO:0007669"/>
    <property type="project" value="InterPro"/>
</dbReference>
<dbReference type="InterPro" id="IPR051393">
    <property type="entry name" value="ABC_transporter_permease"/>
</dbReference>
<accession>A0A158IBC4</accession>
<evidence type="ECO:0000313" key="11">
    <source>
        <dbReference type="Proteomes" id="UP000054683"/>
    </source>
</evidence>
<feature type="transmembrane region" description="Helical" evidence="7">
    <location>
        <begin position="145"/>
        <end position="165"/>
    </location>
</feature>
<evidence type="ECO:0000256" key="8">
    <source>
        <dbReference type="SAM" id="MobiDB-lite"/>
    </source>
</evidence>
<dbReference type="InterPro" id="IPR035906">
    <property type="entry name" value="MetI-like_sf"/>
</dbReference>
<dbReference type="InterPro" id="IPR000515">
    <property type="entry name" value="MetI-like"/>
</dbReference>